<keyword evidence="1" id="KW-0812">Transmembrane</keyword>
<dbReference type="AlphaFoldDB" id="A0AAW5TFM9"/>
<evidence type="ECO:0008006" key="4">
    <source>
        <dbReference type="Google" id="ProtNLM"/>
    </source>
</evidence>
<evidence type="ECO:0000313" key="2">
    <source>
        <dbReference type="EMBL" id="MCW1071475.1"/>
    </source>
</evidence>
<gene>
    <name evidence="2" type="ORF">OJ930_00055</name>
</gene>
<sequence>MKQLFNLIGSTIKYFATNWIAIAALAISYLNYRQNNSQIEIDSTGQSDWLLSLLLNSGESIVNENGLLHVNLRIINSSGSDISFFDLIVLSSNNKQLTYHCQKQHNVFTRLEERLIISGLKSDYDIIELNIPETNFGTLKSHSLTSLDIIVPADGISSELFVFFKTTKKNWVFRKNKIGYVNSPYQSFSASYRVEESNKPNYKEALEVLRKQ</sequence>
<reference evidence="2" key="1">
    <citation type="submission" date="2022-10" db="EMBL/GenBank/DDBJ databases">
        <title>Comparative genomic study of S. anginosus.</title>
        <authorList>
            <person name="Prasad A."/>
            <person name="Ene A."/>
            <person name="Jablonska S."/>
            <person name="Du J."/>
            <person name="Wolfe A.J."/>
            <person name="Putonti C."/>
        </authorList>
    </citation>
    <scope>NUCLEOTIDE SEQUENCE</scope>
    <source>
        <strain evidence="2">UMB6888</strain>
    </source>
</reference>
<feature type="transmembrane region" description="Helical" evidence="1">
    <location>
        <begin position="12"/>
        <end position="32"/>
    </location>
</feature>
<keyword evidence="1" id="KW-1133">Transmembrane helix</keyword>
<protein>
    <recommendedName>
        <fullName evidence="4">Phage protein</fullName>
    </recommendedName>
</protein>
<evidence type="ECO:0000313" key="3">
    <source>
        <dbReference type="Proteomes" id="UP001208853"/>
    </source>
</evidence>
<keyword evidence="1" id="KW-0472">Membrane</keyword>
<name>A0AAW5TFM9_STRAP</name>
<organism evidence="2 3">
    <name type="scientific">Streptococcus anginosus</name>
    <dbReference type="NCBI Taxonomy" id="1328"/>
    <lineage>
        <taxon>Bacteria</taxon>
        <taxon>Bacillati</taxon>
        <taxon>Bacillota</taxon>
        <taxon>Bacilli</taxon>
        <taxon>Lactobacillales</taxon>
        <taxon>Streptococcaceae</taxon>
        <taxon>Streptococcus</taxon>
        <taxon>Streptococcus anginosus group</taxon>
    </lineage>
</organism>
<dbReference type="RefSeq" id="WP_264344464.1">
    <property type="nucleotide sequence ID" value="NZ_JAPAIJ010000001.1"/>
</dbReference>
<evidence type="ECO:0000256" key="1">
    <source>
        <dbReference type="SAM" id="Phobius"/>
    </source>
</evidence>
<accession>A0AAW5TFM9</accession>
<proteinExistence type="predicted"/>
<comment type="caution">
    <text evidence="2">The sequence shown here is derived from an EMBL/GenBank/DDBJ whole genome shotgun (WGS) entry which is preliminary data.</text>
</comment>
<dbReference type="Proteomes" id="UP001208853">
    <property type="component" value="Unassembled WGS sequence"/>
</dbReference>
<dbReference type="EMBL" id="JAPAIK010000001">
    <property type="protein sequence ID" value="MCW1071475.1"/>
    <property type="molecule type" value="Genomic_DNA"/>
</dbReference>